<dbReference type="PANTHER" id="PTHR34297">
    <property type="entry name" value="HYPOTHETICAL CYTOSOLIC PROTEIN-RELATED"/>
    <property type="match status" value="1"/>
</dbReference>
<gene>
    <name evidence="2" type="ORF">C7437_101378</name>
</gene>
<dbReference type="EMBL" id="QKZI01000001">
    <property type="protein sequence ID" value="PZX07266.1"/>
    <property type="molecule type" value="Genomic_DNA"/>
</dbReference>
<comment type="caution">
    <text evidence="2">The sequence shown here is derived from an EMBL/GenBank/DDBJ whole genome shotgun (WGS) entry which is preliminary data.</text>
</comment>
<dbReference type="RefSeq" id="WP_111437944.1">
    <property type="nucleotide sequence ID" value="NZ_QKZI01000001.1"/>
</dbReference>
<keyword evidence="3" id="KW-1185">Reference proteome</keyword>
<evidence type="ECO:0000313" key="3">
    <source>
        <dbReference type="Proteomes" id="UP000248646"/>
    </source>
</evidence>
<accession>A0A2W7PGA3</accession>
<dbReference type="OrthoDB" id="9793465at2"/>
<name>A0A2W7PGA3_9BACI</name>
<evidence type="ECO:0000256" key="1">
    <source>
        <dbReference type="ARBA" id="ARBA00005721"/>
    </source>
</evidence>
<dbReference type="InterPro" id="IPR005531">
    <property type="entry name" value="Asp23"/>
</dbReference>
<organism evidence="2 3">
    <name type="scientific">Psychrobacillus insolitus</name>
    <dbReference type="NCBI Taxonomy" id="1461"/>
    <lineage>
        <taxon>Bacteria</taxon>
        <taxon>Bacillati</taxon>
        <taxon>Bacillota</taxon>
        <taxon>Bacilli</taxon>
        <taxon>Bacillales</taxon>
        <taxon>Bacillaceae</taxon>
        <taxon>Psychrobacillus</taxon>
    </lineage>
</organism>
<evidence type="ECO:0000313" key="2">
    <source>
        <dbReference type="EMBL" id="PZX07266.1"/>
    </source>
</evidence>
<reference evidence="2 3" key="1">
    <citation type="submission" date="2018-06" db="EMBL/GenBank/DDBJ databases">
        <title>Genomic Encyclopedia of Type Strains, Phase IV (KMG-IV): sequencing the most valuable type-strain genomes for metagenomic binning, comparative biology and taxonomic classification.</title>
        <authorList>
            <person name="Goeker M."/>
        </authorList>
    </citation>
    <scope>NUCLEOTIDE SEQUENCE [LARGE SCALE GENOMIC DNA]</scope>
    <source>
        <strain evidence="2 3">DSM 5</strain>
    </source>
</reference>
<dbReference type="Pfam" id="PF03780">
    <property type="entry name" value="Asp23"/>
    <property type="match status" value="1"/>
</dbReference>
<proteinExistence type="inferred from homology"/>
<protein>
    <submittedName>
        <fullName evidence="2">Putative alkaline shock family protein YloU</fullName>
    </submittedName>
</protein>
<sequence length="131" mass="13993">MAETNEQAFVQMTPKGKEDLGTIEIAPDVITVIAGIATSEVEGIAGMRGNFAAGVVEKLGKKVHGKGIKTEMTTDGLFIDVYCLVKYGASVPIVAREVQSQIRQAIENMTSLVPKEVNIHITGVQFDTTGE</sequence>
<dbReference type="Proteomes" id="UP000248646">
    <property type="component" value="Unassembled WGS sequence"/>
</dbReference>
<comment type="similarity">
    <text evidence="1">Belongs to the asp23 family.</text>
</comment>
<dbReference type="AlphaFoldDB" id="A0A2W7PGA3"/>
<dbReference type="PANTHER" id="PTHR34297:SF1">
    <property type="entry name" value="ASP23_GLS24 FAMILY ENVELOPE STRESS RESPONSE PROTEIN"/>
    <property type="match status" value="1"/>
</dbReference>